<dbReference type="InterPro" id="IPR015500">
    <property type="entry name" value="Peptidase_S8_subtilisin-rel"/>
</dbReference>
<evidence type="ECO:0000256" key="5">
    <source>
        <dbReference type="PROSITE-ProRule" id="PRU01240"/>
    </source>
</evidence>
<dbReference type="PRINTS" id="PR00723">
    <property type="entry name" value="SUBTILISIN"/>
</dbReference>
<dbReference type="Gene3D" id="3.40.50.200">
    <property type="entry name" value="Peptidase S8/S53 domain"/>
    <property type="match status" value="2"/>
</dbReference>
<dbReference type="PROSITE" id="PS00137">
    <property type="entry name" value="SUBTILASE_HIS"/>
    <property type="match status" value="1"/>
</dbReference>
<feature type="transmembrane region" description="Helical" evidence="6">
    <location>
        <begin position="972"/>
        <end position="995"/>
    </location>
</feature>
<gene>
    <name evidence="8" type="ORF">M9Y10_018614</name>
</gene>
<keyword evidence="9" id="KW-1185">Reference proteome</keyword>
<proteinExistence type="inferred from homology"/>
<evidence type="ECO:0000256" key="2">
    <source>
        <dbReference type="ARBA" id="ARBA00022670"/>
    </source>
</evidence>
<keyword evidence="6" id="KW-1133">Transmembrane helix</keyword>
<keyword evidence="2 5" id="KW-0645">Protease</keyword>
<dbReference type="Proteomes" id="UP001470230">
    <property type="component" value="Unassembled WGS sequence"/>
</dbReference>
<dbReference type="InterPro" id="IPR051048">
    <property type="entry name" value="Peptidase_S8/S53_subtilisin"/>
</dbReference>
<dbReference type="InterPro" id="IPR036852">
    <property type="entry name" value="Peptidase_S8/S53_dom_sf"/>
</dbReference>
<organism evidence="8 9">
    <name type="scientific">Tritrichomonas musculus</name>
    <dbReference type="NCBI Taxonomy" id="1915356"/>
    <lineage>
        <taxon>Eukaryota</taxon>
        <taxon>Metamonada</taxon>
        <taxon>Parabasalia</taxon>
        <taxon>Tritrichomonadida</taxon>
        <taxon>Tritrichomonadidae</taxon>
        <taxon>Tritrichomonas</taxon>
    </lineage>
</organism>
<name>A0ABR2HM92_9EUKA</name>
<dbReference type="InterPro" id="IPR034058">
    <property type="entry name" value="TagA/B/C/D_pept_dom"/>
</dbReference>
<feature type="active site" description="Charge relay system" evidence="5">
    <location>
        <position position="305"/>
    </location>
</feature>
<dbReference type="InterPro" id="IPR023828">
    <property type="entry name" value="Peptidase_S8_Ser-AS"/>
</dbReference>
<dbReference type="PROSITE" id="PS00138">
    <property type="entry name" value="SUBTILASE_SER"/>
    <property type="match status" value="1"/>
</dbReference>
<dbReference type="CDD" id="cd04842">
    <property type="entry name" value="Peptidases_S8_Kp43_protease"/>
    <property type="match status" value="1"/>
</dbReference>
<dbReference type="SUPFAM" id="SSF52743">
    <property type="entry name" value="Subtilisin-like"/>
    <property type="match status" value="1"/>
</dbReference>
<evidence type="ECO:0000259" key="7">
    <source>
        <dbReference type="Pfam" id="PF00082"/>
    </source>
</evidence>
<evidence type="ECO:0000256" key="6">
    <source>
        <dbReference type="SAM" id="Phobius"/>
    </source>
</evidence>
<feature type="domain" description="Peptidase S8/S53" evidence="7">
    <location>
        <begin position="245"/>
        <end position="669"/>
    </location>
</feature>
<keyword evidence="6" id="KW-0472">Membrane</keyword>
<evidence type="ECO:0000313" key="9">
    <source>
        <dbReference type="Proteomes" id="UP001470230"/>
    </source>
</evidence>
<dbReference type="InterPro" id="IPR000209">
    <property type="entry name" value="Peptidase_S8/S53_dom"/>
</dbReference>
<dbReference type="InterPro" id="IPR008979">
    <property type="entry name" value="Galactose-bd-like_sf"/>
</dbReference>
<feature type="active site" description="Charge relay system" evidence="5">
    <location>
        <position position="612"/>
    </location>
</feature>
<evidence type="ECO:0000256" key="4">
    <source>
        <dbReference type="ARBA" id="ARBA00022825"/>
    </source>
</evidence>
<dbReference type="SUPFAM" id="SSF49785">
    <property type="entry name" value="Galactose-binding domain-like"/>
    <property type="match status" value="1"/>
</dbReference>
<dbReference type="InterPro" id="IPR022398">
    <property type="entry name" value="Peptidase_S8_His-AS"/>
</dbReference>
<keyword evidence="6" id="KW-0812">Transmembrane</keyword>
<evidence type="ECO:0000256" key="1">
    <source>
        <dbReference type="ARBA" id="ARBA00011073"/>
    </source>
</evidence>
<comment type="similarity">
    <text evidence="1 5">Belongs to the peptidase S8 family.</text>
</comment>
<dbReference type="PROSITE" id="PS51892">
    <property type="entry name" value="SUBTILASE"/>
    <property type="match status" value="1"/>
</dbReference>
<comment type="caution">
    <text evidence="8">The sequence shown here is derived from an EMBL/GenBank/DDBJ whole genome shotgun (WGS) entry which is preliminary data.</text>
</comment>
<dbReference type="EMBL" id="JAPFFF010000026">
    <property type="protein sequence ID" value="KAK8849247.1"/>
    <property type="molecule type" value="Genomic_DNA"/>
</dbReference>
<evidence type="ECO:0000256" key="3">
    <source>
        <dbReference type="ARBA" id="ARBA00022801"/>
    </source>
</evidence>
<feature type="active site" description="Charge relay system" evidence="5">
    <location>
        <position position="254"/>
    </location>
</feature>
<keyword evidence="3 5" id="KW-0378">Hydrolase</keyword>
<dbReference type="Pfam" id="PF00082">
    <property type="entry name" value="Peptidase_S8"/>
    <property type="match status" value="1"/>
</dbReference>
<dbReference type="PANTHER" id="PTHR43399:SF4">
    <property type="entry name" value="CELL WALL-ASSOCIATED PROTEASE"/>
    <property type="match status" value="1"/>
</dbReference>
<dbReference type="Gene3D" id="2.60.120.380">
    <property type="match status" value="1"/>
</dbReference>
<keyword evidence="4 5" id="KW-0720">Serine protease</keyword>
<accession>A0ABR2HM92</accession>
<reference evidence="8 9" key="1">
    <citation type="submission" date="2024-04" db="EMBL/GenBank/DDBJ databases">
        <title>Tritrichomonas musculus Genome.</title>
        <authorList>
            <person name="Alves-Ferreira E."/>
            <person name="Grigg M."/>
            <person name="Lorenzi H."/>
            <person name="Galac M."/>
        </authorList>
    </citation>
    <scope>NUCLEOTIDE SEQUENCE [LARGE SCALE GENOMIC DNA]</scope>
    <source>
        <strain evidence="8 9">EAF2021</strain>
    </source>
</reference>
<protein>
    <recommendedName>
        <fullName evidence="7">Peptidase S8/S53 domain-containing protein</fullName>
    </recommendedName>
</protein>
<dbReference type="CDD" id="cd12087">
    <property type="entry name" value="TM_EGFR-like"/>
    <property type="match status" value="1"/>
</dbReference>
<sequence>MFYIIIFAQIANSSLDDQIKSYSFMTNQKTRITLTDPHIYLDSKNNLYSKSSSKITMKSDDANQKEWYYVHFSSKDLLEIKKYIHLDTKGQVSKNTYILHLTKDQLQSIADISLVKRLEPKDKLILLGGPVEETNYFTVAIAPGFELPIDNELFTVESNWFRNIFIVRIDQNSLDEKHFNEKKSKAIEAISSLPFVKSISTFKKPKIKNNIATGYTQRNNKNFTISGSTQVEILDRYFNNRNITGKGEIITVIDTLIDMYHAMFYDENLPRFNFNEIIENHRKFVFYGFHGTLEQWDENITVNEHGTHVSGTLAGKSQCPSSDDKIFGPQLFDGNAIDAKILYAGQLNNVTAQEQLDLMYILQSKISTNSWGVEGYNDDVNYIYGELSYYYPTGIFIYAAGNEYEQMGNFSVCDPGGSKNVLTVGALGSFYDNIHVYYIRSIENSNVSLQAFSLVDPEPYLMGTLGMEPLKSDIVVIDASAEGNNCSTIDQPQISLLFATNPVQFEWAFGCSIQKSNGILYTYDFENLEYLINAGKLIYMQDITPLNRSLNVTHAPYSSTGPANKGILKPDLMAPGTRIISAKSLNPKDYQPPSHGCFTTTGKDLTFMQGTSMATPNVAGAAALVRQYFRTNWPVQSVDLDGPTVRALLINSCIQLPEGTVTPNIVYGHGKVDLSTVLPIDNNFGVQITHQVTSEQPSIKENSQMVATLKVNSNKVKVQITLSYLDPLINPTTVIPLTRDLDLIVKSPSGKIYKGDHLANNDTQHFSTNEKVIINTDQVEPGDYTIHIYSLAFLDSANNDTSETQNFSVVATGDIENGFLIFSEPTNCGCSKCDPQQPLHCLCDNYSIGEICQHKIDVLSGIKETYTVHSLEMELVRVESEYPIKTLGVYAEGYAADTVEAFADTECHLNIFEFPVQLNIGRDIHKPTHFNFNTTSICIGFFNNNFQNTTFVVEKDYVEPHEKHKRKLSKGAIAGIVIGCVCGVALIIGLTIGLIRKKRGNIRDF</sequence>
<dbReference type="PANTHER" id="PTHR43399">
    <property type="entry name" value="SUBTILISIN-RELATED"/>
    <property type="match status" value="1"/>
</dbReference>
<evidence type="ECO:0000313" key="8">
    <source>
        <dbReference type="EMBL" id="KAK8849247.1"/>
    </source>
</evidence>